<evidence type="ECO:0000313" key="1">
    <source>
        <dbReference type="EMBL" id="QQK08903.1"/>
    </source>
</evidence>
<reference evidence="1 2" key="1">
    <citation type="journal article" date="2022" name="Int. J. Syst. Evol. Microbiol.">
        <title>Miniphocaeibacter halophilus sp. nov., an ammonium-tolerant acetate-producing bacterium isolated from a biogas system.</title>
        <authorList>
            <person name="Schnurer A."/>
            <person name="Singh A."/>
            <person name="Bi S."/>
            <person name="Qiao W."/>
            <person name="Westerholm M."/>
        </authorList>
    </citation>
    <scope>NUCLEOTIDE SEQUENCE [LARGE SCALE GENOMIC DNA]</scope>
    <source>
        <strain evidence="1 2">AMB_01</strain>
    </source>
</reference>
<name>A0AC61NFC7_9FIRM</name>
<keyword evidence="2" id="KW-1185">Reference proteome</keyword>
<protein>
    <submittedName>
        <fullName evidence="1">Cell wall-binding repeat-containing protein</fullName>
    </submittedName>
</protein>
<evidence type="ECO:0000313" key="2">
    <source>
        <dbReference type="Proteomes" id="UP000595814"/>
    </source>
</evidence>
<dbReference type="Proteomes" id="UP000595814">
    <property type="component" value="Chromosome"/>
</dbReference>
<accession>A0AC61NFC7</accession>
<organism evidence="1 2">
    <name type="scientific">Miniphocaeibacter halophilus</name>
    <dbReference type="NCBI Taxonomy" id="2931922"/>
    <lineage>
        <taxon>Bacteria</taxon>
        <taxon>Bacillati</taxon>
        <taxon>Bacillota</taxon>
        <taxon>Tissierellia</taxon>
        <taxon>Tissierellales</taxon>
        <taxon>Peptoniphilaceae</taxon>
        <taxon>Miniphocaeibacter</taxon>
    </lineage>
</organism>
<proteinExistence type="predicted"/>
<dbReference type="EMBL" id="CP066744">
    <property type="protein sequence ID" value="QQK08903.1"/>
    <property type="molecule type" value="Genomic_DNA"/>
</dbReference>
<sequence length="341" mass="36683">MKKKILSFILIFTIFLGLTPKNTKADSEVYLYRISGSDRFETSVEVSNVSYKKSENAILVSGRDYPDGLTGGVLASVLNGPVLLTDKNSVPTSVKNELSRLGVKNVYIVGGTGTVSKQVENSLSGYNVKRVSGSNRIETATNVAKLIRTLTDYNSNTRYFALANGYDFPDALAVGGYLANTKIPLLLTDNKTLSANNKNFISNYNIGRAILVGGTSSVSPKLLPSNVNYASYSGSDRYKTSLDIAKKGFSNVKTVVLTSGEDFPDALAASTLSKYVDGPILLTNSKSIDSEIVKYIKNGNITRLIVVGGKGKLPDSLLEIINKEQIKGPEEIGDINEPPKG</sequence>
<gene>
    <name evidence="1" type="ORF">JFY71_05035</name>
</gene>